<dbReference type="AlphaFoldDB" id="A0A6A6WL63"/>
<evidence type="ECO:0008006" key="4">
    <source>
        <dbReference type="Google" id="ProtNLM"/>
    </source>
</evidence>
<evidence type="ECO:0000256" key="1">
    <source>
        <dbReference type="SAM" id="MobiDB-lite"/>
    </source>
</evidence>
<dbReference type="PANTHER" id="PTHR37540">
    <property type="entry name" value="TRANSCRIPTION FACTOR (ACR-2), PUTATIVE-RELATED-RELATED"/>
    <property type="match status" value="1"/>
</dbReference>
<feature type="region of interest" description="Disordered" evidence="1">
    <location>
        <begin position="60"/>
        <end position="130"/>
    </location>
</feature>
<dbReference type="InterPro" id="IPR021858">
    <property type="entry name" value="Fun_TF"/>
</dbReference>
<feature type="compositionally biased region" description="Low complexity" evidence="1">
    <location>
        <begin position="115"/>
        <end position="130"/>
    </location>
</feature>
<dbReference type="PANTHER" id="PTHR37540:SF5">
    <property type="entry name" value="TRANSCRIPTION FACTOR DOMAIN-CONTAINING PROTEIN"/>
    <property type="match status" value="1"/>
</dbReference>
<keyword evidence="3" id="KW-1185">Reference proteome</keyword>
<feature type="compositionally biased region" description="Basic and acidic residues" evidence="1">
    <location>
        <begin position="62"/>
        <end position="71"/>
    </location>
</feature>
<dbReference type="Pfam" id="PF11951">
    <property type="entry name" value="Fungal_trans_2"/>
    <property type="match status" value="1"/>
</dbReference>
<organism evidence="2 3">
    <name type="scientific">Pseudovirgaria hyperparasitica</name>
    <dbReference type="NCBI Taxonomy" id="470096"/>
    <lineage>
        <taxon>Eukaryota</taxon>
        <taxon>Fungi</taxon>
        <taxon>Dikarya</taxon>
        <taxon>Ascomycota</taxon>
        <taxon>Pezizomycotina</taxon>
        <taxon>Dothideomycetes</taxon>
        <taxon>Dothideomycetes incertae sedis</taxon>
        <taxon>Acrospermales</taxon>
        <taxon>Acrospermaceae</taxon>
        <taxon>Pseudovirgaria</taxon>
    </lineage>
</organism>
<evidence type="ECO:0000313" key="2">
    <source>
        <dbReference type="EMBL" id="KAF2762739.1"/>
    </source>
</evidence>
<dbReference type="EMBL" id="ML996565">
    <property type="protein sequence ID" value="KAF2762739.1"/>
    <property type="molecule type" value="Genomic_DNA"/>
</dbReference>
<sequence>MASSPTKLRMTGGGSRRKSSKSPPVQKFAFISVNPNGNELDAEESLRKVRSHVTKTYYQNIREAEDKEHPAAKHRNNRKTLSLRPSPHAIKTTRHRSLTPRAVPKLRESPDEDGSNSAGSPSSSAGSDAGDIVFQELDPSRLDPFDVLPIKGHILMDRTLQIFSLPEIRDLAPNLMPHSGLNSWGRLGGKERGWRADLGLNEDDELLFSQRLYFASVLCDQMQKKQQTYATFQYQRQVILLLQDKIATYGNTAPTETILAIIAMAVQSILAGDIDQARTHLNVAWNFINTRGGLATFVLPARRIIAWSDIIVRTGLREENPLQWELTLDNNCEPEPAALAAEAFRLEKLTLARLPARTRVDAGLIYRLHLLGLASSCAWRHYDDHPAIHNVFFCVIHQLSQLAEQDALSINSSTDDLAVILRCLSVASRIFIRATLGHTFDNIVTRQNIARLKEALTSSADGLMVWYRQGAVEALLWILFIAIKAFPHSVPDHSWFVAQIGPVINFQKLDRAAFEATMKAFPWTDQLGINACEQVYDEVKAFQSPMSNQRLSPV</sequence>
<evidence type="ECO:0000313" key="3">
    <source>
        <dbReference type="Proteomes" id="UP000799437"/>
    </source>
</evidence>
<name>A0A6A6WL63_9PEZI</name>
<dbReference type="RefSeq" id="XP_033605190.1">
    <property type="nucleotide sequence ID" value="XM_033746270.1"/>
</dbReference>
<feature type="region of interest" description="Disordered" evidence="1">
    <location>
        <begin position="1"/>
        <end position="47"/>
    </location>
</feature>
<accession>A0A6A6WL63</accession>
<gene>
    <name evidence="2" type="ORF">EJ05DRAFT_495602</name>
</gene>
<proteinExistence type="predicted"/>
<protein>
    <recommendedName>
        <fullName evidence="4">Transcription factor domain-containing protein</fullName>
    </recommendedName>
</protein>
<dbReference type="GeneID" id="54487324"/>
<dbReference type="Proteomes" id="UP000799437">
    <property type="component" value="Unassembled WGS sequence"/>
</dbReference>
<reference evidence="2" key="1">
    <citation type="journal article" date="2020" name="Stud. Mycol.">
        <title>101 Dothideomycetes genomes: a test case for predicting lifestyles and emergence of pathogens.</title>
        <authorList>
            <person name="Haridas S."/>
            <person name="Albert R."/>
            <person name="Binder M."/>
            <person name="Bloem J."/>
            <person name="Labutti K."/>
            <person name="Salamov A."/>
            <person name="Andreopoulos B."/>
            <person name="Baker S."/>
            <person name="Barry K."/>
            <person name="Bills G."/>
            <person name="Bluhm B."/>
            <person name="Cannon C."/>
            <person name="Castanera R."/>
            <person name="Culley D."/>
            <person name="Daum C."/>
            <person name="Ezra D."/>
            <person name="Gonzalez J."/>
            <person name="Henrissat B."/>
            <person name="Kuo A."/>
            <person name="Liang C."/>
            <person name="Lipzen A."/>
            <person name="Lutzoni F."/>
            <person name="Magnuson J."/>
            <person name="Mondo S."/>
            <person name="Nolan M."/>
            <person name="Ohm R."/>
            <person name="Pangilinan J."/>
            <person name="Park H.-J."/>
            <person name="Ramirez L."/>
            <person name="Alfaro M."/>
            <person name="Sun H."/>
            <person name="Tritt A."/>
            <person name="Yoshinaga Y."/>
            <person name="Zwiers L.-H."/>
            <person name="Turgeon B."/>
            <person name="Goodwin S."/>
            <person name="Spatafora J."/>
            <person name="Crous P."/>
            <person name="Grigoriev I."/>
        </authorList>
    </citation>
    <scope>NUCLEOTIDE SEQUENCE</scope>
    <source>
        <strain evidence="2">CBS 121739</strain>
    </source>
</reference>